<dbReference type="RefSeq" id="WP_163741772.1">
    <property type="nucleotide sequence ID" value="NZ_AP022610.1"/>
</dbReference>
<evidence type="ECO:0000256" key="11">
    <source>
        <dbReference type="SAM" id="MobiDB-lite"/>
    </source>
</evidence>
<dbReference type="InterPro" id="IPR003594">
    <property type="entry name" value="HATPase_dom"/>
</dbReference>
<evidence type="ECO:0000256" key="6">
    <source>
        <dbReference type="ARBA" id="ARBA00022692"/>
    </source>
</evidence>
<dbReference type="CDD" id="cd00075">
    <property type="entry name" value="HATPase"/>
    <property type="match status" value="1"/>
</dbReference>
<comment type="catalytic activity">
    <reaction evidence="1">
        <text>ATP + protein L-histidine = ADP + protein N-phospho-L-histidine.</text>
        <dbReference type="EC" id="2.7.13.3"/>
    </reaction>
</comment>
<dbReference type="PANTHER" id="PTHR45436">
    <property type="entry name" value="SENSOR HISTIDINE KINASE YKOH"/>
    <property type="match status" value="1"/>
</dbReference>
<name>A0A7I7XML9_9MYCO</name>
<feature type="compositionally biased region" description="Polar residues" evidence="11">
    <location>
        <begin position="92"/>
        <end position="101"/>
    </location>
</feature>
<dbReference type="AlphaFoldDB" id="A0A7I7XML9"/>
<dbReference type="InterPro" id="IPR003660">
    <property type="entry name" value="HAMP_dom"/>
</dbReference>
<dbReference type="PANTHER" id="PTHR45436:SF5">
    <property type="entry name" value="SENSOR HISTIDINE KINASE TRCS"/>
    <property type="match status" value="1"/>
</dbReference>
<proteinExistence type="predicted"/>
<dbReference type="CDD" id="cd06225">
    <property type="entry name" value="HAMP"/>
    <property type="match status" value="1"/>
</dbReference>
<evidence type="ECO:0000313" key="16">
    <source>
        <dbReference type="Proteomes" id="UP000466517"/>
    </source>
</evidence>
<dbReference type="Pfam" id="PF00672">
    <property type="entry name" value="HAMP"/>
    <property type="match status" value="1"/>
</dbReference>
<evidence type="ECO:0000256" key="8">
    <source>
        <dbReference type="ARBA" id="ARBA00022989"/>
    </source>
</evidence>
<evidence type="ECO:0000259" key="14">
    <source>
        <dbReference type="PROSITE" id="PS50885"/>
    </source>
</evidence>
<keyword evidence="4" id="KW-0597">Phosphoprotein</keyword>
<dbReference type="PRINTS" id="PR00344">
    <property type="entry name" value="BCTRLSENSOR"/>
</dbReference>
<keyword evidence="10 12" id="KW-0472">Membrane</keyword>
<feature type="domain" description="HAMP" evidence="14">
    <location>
        <begin position="198"/>
        <end position="251"/>
    </location>
</feature>
<dbReference type="CDD" id="cd00082">
    <property type="entry name" value="HisKA"/>
    <property type="match status" value="1"/>
</dbReference>
<feature type="region of interest" description="Disordered" evidence="11">
    <location>
        <begin position="91"/>
        <end position="150"/>
    </location>
</feature>
<evidence type="ECO:0000259" key="13">
    <source>
        <dbReference type="PROSITE" id="PS50109"/>
    </source>
</evidence>
<evidence type="ECO:0000256" key="12">
    <source>
        <dbReference type="SAM" id="Phobius"/>
    </source>
</evidence>
<dbReference type="GO" id="GO:0005886">
    <property type="term" value="C:plasma membrane"/>
    <property type="evidence" value="ECO:0007669"/>
    <property type="project" value="UniProtKB-SubCell"/>
</dbReference>
<dbReference type="InterPro" id="IPR050428">
    <property type="entry name" value="TCS_sensor_his_kinase"/>
</dbReference>
<evidence type="ECO:0000256" key="2">
    <source>
        <dbReference type="ARBA" id="ARBA00004236"/>
    </source>
</evidence>
<keyword evidence="9" id="KW-0902">Two-component regulatory system</keyword>
<dbReference type="PROSITE" id="PS50109">
    <property type="entry name" value="HIS_KIN"/>
    <property type="match status" value="1"/>
</dbReference>
<dbReference type="SMART" id="SM00387">
    <property type="entry name" value="HATPase_c"/>
    <property type="match status" value="1"/>
</dbReference>
<evidence type="ECO:0000313" key="15">
    <source>
        <dbReference type="EMBL" id="BBZ30450.1"/>
    </source>
</evidence>
<keyword evidence="5" id="KW-0808">Transferase</keyword>
<gene>
    <name evidence="15" type="ORF">MMAD_47450</name>
</gene>
<keyword evidence="8 12" id="KW-1133">Transmembrane helix</keyword>
<dbReference type="Proteomes" id="UP000466517">
    <property type="component" value="Chromosome"/>
</dbReference>
<feature type="domain" description="Histidine kinase" evidence="13">
    <location>
        <begin position="273"/>
        <end position="490"/>
    </location>
</feature>
<evidence type="ECO:0000256" key="9">
    <source>
        <dbReference type="ARBA" id="ARBA00023012"/>
    </source>
</evidence>
<dbReference type="InterPro" id="IPR036890">
    <property type="entry name" value="HATPase_C_sf"/>
</dbReference>
<dbReference type="Gene3D" id="6.10.340.10">
    <property type="match status" value="1"/>
</dbReference>
<keyword evidence="16" id="KW-1185">Reference proteome</keyword>
<dbReference type="InterPro" id="IPR004358">
    <property type="entry name" value="Sig_transdc_His_kin-like_C"/>
</dbReference>
<evidence type="ECO:0000256" key="1">
    <source>
        <dbReference type="ARBA" id="ARBA00000085"/>
    </source>
</evidence>
<feature type="compositionally biased region" description="Pro residues" evidence="11">
    <location>
        <begin position="108"/>
        <end position="142"/>
    </location>
</feature>
<reference evidence="15 16" key="1">
    <citation type="journal article" date="2019" name="Emerg. Microbes Infect.">
        <title>Comprehensive subspecies identification of 175 nontuberculous mycobacteria species based on 7547 genomic profiles.</title>
        <authorList>
            <person name="Matsumoto Y."/>
            <person name="Kinjo T."/>
            <person name="Motooka D."/>
            <person name="Nabeya D."/>
            <person name="Jung N."/>
            <person name="Uechi K."/>
            <person name="Horii T."/>
            <person name="Iida T."/>
            <person name="Fujita J."/>
            <person name="Nakamura S."/>
        </authorList>
    </citation>
    <scope>NUCLEOTIDE SEQUENCE [LARGE SCALE GENOMIC DNA]</scope>
    <source>
        <strain evidence="15 16">JCM 13574</strain>
    </source>
</reference>
<dbReference type="PROSITE" id="PS50885">
    <property type="entry name" value="HAMP"/>
    <property type="match status" value="1"/>
</dbReference>
<dbReference type="InterPro" id="IPR036097">
    <property type="entry name" value="HisK_dim/P_sf"/>
</dbReference>
<dbReference type="Gene3D" id="3.30.565.10">
    <property type="entry name" value="Histidine kinase-like ATPase, C-terminal domain"/>
    <property type="match status" value="1"/>
</dbReference>
<evidence type="ECO:0000256" key="10">
    <source>
        <dbReference type="ARBA" id="ARBA00023136"/>
    </source>
</evidence>
<accession>A0A7I7XML9</accession>
<dbReference type="KEGG" id="mmag:MMAD_47450"/>
<feature type="transmembrane region" description="Helical" evidence="12">
    <location>
        <begin position="16"/>
        <end position="41"/>
    </location>
</feature>
<dbReference type="GO" id="GO:0000155">
    <property type="term" value="F:phosphorelay sensor kinase activity"/>
    <property type="evidence" value="ECO:0007669"/>
    <property type="project" value="InterPro"/>
</dbReference>
<dbReference type="Gene3D" id="1.10.287.130">
    <property type="match status" value="1"/>
</dbReference>
<dbReference type="Pfam" id="PF00512">
    <property type="entry name" value="HisKA"/>
    <property type="match status" value="1"/>
</dbReference>
<evidence type="ECO:0000256" key="7">
    <source>
        <dbReference type="ARBA" id="ARBA00022777"/>
    </source>
</evidence>
<dbReference type="SMART" id="SM00388">
    <property type="entry name" value="HisKA"/>
    <property type="match status" value="1"/>
</dbReference>
<dbReference type="SUPFAM" id="SSF158472">
    <property type="entry name" value="HAMP domain-like"/>
    <property type="match status" value="1"/>
</dbReference>
<keyword evidence="6 12" id="KW-0812">Transmembrane</keyword>
<comment type="subcellular location">
    <subcellularLocation>
        <location evidence="2">Cell membrane</location>
    </subcellularLocation>
</comment>
<dbReference type="InterPro" id="IPR005467">
    <property type="entry name" value="His_kinase_dom"/>
</dbReference>
<dbReference type="InterPro" id="IPR003661">
    <property type="entry name" value="HisK_dim/P_dom"/>
</dbReference>
<evidence type="ECO:0000256" key="5">
    <source>
        <dbReference type="ARBA" id="ARBA00022679"/>
    </source>
</evidence>
<dbReference type="SMART" id="SM00304">
    <property type="entry name" value="HAMP"/>
    <property type="match status" value="1"/>
</dbReference>
<evidence type="ECO:0000256" key="4">
    <source>
        <dbReference type="ARBA" id="ARBA00022553"/>
    </source>
</evidence>
<sequence length="495" mass="50827">MTTGTPTPTPSLRRRVILGALVLLAVLLVLLGVVIDLLIGAQARRDMHDRMMAGVARANALVTAGTPPAQVAAELNGGGIRALLVAPDGSTYGDQSVSTDLTDGAVAPLPPPPPPPEPGGPEPGGPEPGGPGPPRPPPPPPDASATATIRPLPGGGKVILVADTTSTTKLLQQLRIILVASGLAVLVIAAIGVALVVRGAMVPLHRLTGVAESITGGDRGRRVRPDRPSTELGRAATAFDTMLDALESSESRARTAADTAAKAESATRAFLADAAHELRTPIAGIQAGAELIVQAASQRDDEEAAAQRHRAELVLTEARQAGRLVGDMLDLSRIDAGLPLDLQRCDLVALAEAERDRSAMLAPAITVRRVGVPSLTITADPSRIAQILANVLDNARRHTPAGGTIDVDVQSAAGRAEVTVTDTGPGVPEGQRSRIFERLVRLDEARARDGGGAGLGLPIARALARAHGGDLVCVAHGSGARFRLSLPLEGTPTAR</sequence>
<organism evidence="15 16">
    <name type="scientific">Mycolicibacterium madagascariense</name>
    <dbReference type="NCBI Taxonomy" id="212765"/>
    <lineage>
        <taxon>Bacteria</taxon>
        <taxon>Bacillati</taxon>
        <taxon>Actinomycetota</taxon>
        <taxon>Actinomycetes</taxon>
        <taxon>Mycobacteriales</taxon>
        <taxon>Mycobacteriaceae</taxon>
        <taxon>Mycolicibacterium</taxon>
    </lineage>
</organism>
<dbReference type="EMBL" id="AP022610">
    <property type="protein sequence ID" value="BBZ30450.1"/>
    <property type="molecule type" value="Genomic_DNA"/>
</dbReference>
<dbReference type="Pfam" id="PF02518">
    <property type="entry name" value="HATPase_c"/>
    <property type="match status" value="1"/>
</dbReference>
<dbReference type="SUPFAM" id="SSF55874">
    <property type="entry name" value="ATPase domain of HSP90 chaperone/DNA topoisomerase II/histidine kinase"/>
    <property type="match status" value="1"/>
</dbReference>
<dbReference type="EC" id="2.7.13.3" evidence="3"/>
<protein>
    <recommendedName>
        <fullName evidence="3">histidine kinase</fullName>
        <ecNumber evidence="3">2.7.13.3</ecNumber>
    </recommendedName>
</protein>
<evidence type="ECO:0000256" key="3">
    <source>
        <dbReference type="ARBA" id="ARBA00012438"/>
    </source>
</evidence>
<dbReference type="SUPFAM" id="SSF47384">
    <property type="entry name" value="Homodimeric domain of signal transducing histidine kinase"/>
    <property type="match status" value="1"/>
</dbReference>
<keyword evidence="7 15" id="KW-0418">Kinase</keyword>
<feature type="transmembrane region" description="Helical" evidence="12">
    <location>
        <begin position="176"/>
        <end position="197"/>
    </location>
</feature>